<feature type="transmembrane region" description="Helical" evidence="6">
    <location>
        <begin position="20"/>
        <end position="39"/>
    </location>
</feature>
<evidence type="ECO:0000259" key="7">
    <source>
        <dbReference type="Pfam" id="PF02687"/>
    </source>
</evidence>
<feature type="transmembrane region" description="Helical" evidence="6">
    <location>
        <begin position="430"/>
        <end position="455"/>
    </location>
</feature>
<feature type="transmembrane region" description="Helical" evidence="6">
    <location>
        <begin position="292"/>
        <end position="315"/>
    </location>
</feature>
<dbReference type="GO" id="GO:0005886">
    <property type="term" value="C:plasma membrane"/>
    <property type="evidence" value="ECO:0007669"/>
    <property type="project" value="UniProtKB-SubCell"/>
</dbReference>
<feature type="transmembrane region" description="Helical" evidence="6">
    <location>
        <begin position="770"/>
        <end position="790"/>
    </location>
</feature>
<feature type="domain" description="MacB-like periplasmic core" evidence="8">
    <location>
        <begin position="497"/>
        <end position="641"/>
    </location>
</feature>
<evidence type="ECO:0000259" key="8">
    <source>
        <dbReference type="Pfam" id="PF12704"/>
    </source>
</evidence>
<protein>
    <submittedName>
        <fullName evidence="9">FtsX-like permease family protein</fullName>
    </submittedName>
</protein>
<dbReference type="Proteomes" id="UP000502756">
    <property type="component" value="Chromosome"/>
</dbReference>
<evidence type="ECO:0000256" key="4">
    <source>
        <dbReference type="ARBA" id="ARBA00022989"/>
    </source>
</evidence>
<name>A0A6M5YGD8_9BACT</name>
<feature type="transmembrane region" description="Helical" evidence="6">
    <location>
        <begin position="340"/>
        <end position="367"/>
    </location>
</feature>
<sequence>MLRNYIKIAFRTLWKSKGYAAINIVGLSVAFCICVFLFLTTYRQLTFDSFHADADRIFQPYFFSNDPERVTRSGGLPLPLTPTLKAEYPEVEAAARIMTGATSLIAYQGKYFDKLVTLTDPDFLNLFSFPLIKGNRQNALQDLSSIVISESMARTIFGSEDPMGRQLQVGGDDNPRNYIVTGVLADLPDNSSIRGDALIRIENAANYQADKDKWDANTHTAFIKLSPNADQQTVEDRLKLFSLKYFPSSIETLKKKGAQPDERGDLFAIRLQKLADVHFNTDISGGKGAPIAVVYALSGLGLFILLIACINFINLSVARSFSRAREVGVRKSLGALKSQLFVQIWGESILICFMGFMIGSLLAYKLVPEFNAFFEARIDLAYLLQPGFIAVMLGVFAVVTLVAGGFPAWKMATFNPVEVLKGKVTLKRPGVLRSSLIITQFTISSLLICCTIIAVQQIGYLRQRPLGFQKEQVISIPIGNRVNGRQVLDRIRNRLANDPTVLSVTGSGVNLGRGKDRVTSRTVLGFTYKDKEVSTDWLLVDYDYLKTLNIKLLAGREFDRAYATDSVNRVIITESMARAIGLKNPVGSYFDTDTAGTRYQVIGLIPDFHLYSVTDELKPITMHLSHSEPINYVFVRVVPQSLTGAMEKLTHLWQEVAPQSEFMGSFLDENIDAWYKNEQMLSQIFSLASGVAILLSCLGLFAVALLVIEQRTKEIGVRKVMGASIANIVLMLSRDFVRLVFIALAIAIPLAWFGMQKWLDHYPYRIDINAWVFVLVGLSAILIALATVSYQTIKAALANPVKSLRSE</sequence>
<dbReference type="KEGG" id="stae:HNV11_18775"/>
<comment type="subcellular location">
    <subcellularLocation>
        <location evidence="1">Cell membrane</location>
        <topology evidence="1">Multi-pass membrane protein</topology>
    </subcellularLocation>
</comment>
<dbReference type="InterPro" id="IPR050250">
    <property type="entry name" value="Macrolide_Exporter_MacB"/>
</dbReference>
<dbReference type="EMBL" id="CP053435">
    <property type="protein sequence ID" value="QJW92410.1"/>
    <property type="molecule type" value="Genomic_DNA"/>
</dbReference>
<feature type="transmembrane region" description="Helical" evidence="6">
    <location>
        <begin position="684"/>
        <end position="708"/>
    </location>
</feature>
<proteinExistence type="predicted"/>
<evidence type="ECO:0000256" key="3">
    <source>
        <dbReference type="ARBA" id="ARBA00022692"/>
    </source>
</evidence>
<dbReference type="PANTHER" id="PTHR30572:SF18">
    <property type="entry name" value="ABC-TYPE MACROLIDE FAMILY EXPORT SYSTEM PERMEASE COMPONENT 2"/>
    <property type="match status" value="1"/>
</dbReference>
<keyword evidence="5 6" id="KW-0472">Membrane</keyword>
<keyword evidence="3 6" id="KW-0812">Transmembrane</keyword>
<gene>
    <name evidence="9" type="ORF">HNV11_18775</name>
</gene>
<dbReference type="PANTHER" id="PTHR30572">
    <property type="entry name" value="MEMBRANE COMPONENT OF TRANSPORTER-RELATED"/>
    <property type="match status" value="1"/>
</dbReference>
<feature type="transmembrane region" description="Helical" evidence="6">
    <location>
        <begin position="387"/>
        <end position="409"/>
    </location>
</feature>
<dbReference type="Pfam" id="PF12704">
    <property type="entry name" value="MacB_PCD"/>
    <property type="match status" value="2"/>
</dbReference>
<feature type="domain" description="ABC3 transporter permease C-terminal" evidence="7">
    <location>
        <begin position="687"/>
        <end position="796"/>
    </location>
</feature>
<feature type="transmembrane region" description="Helical" evidence="6">
    <location>
        <begin position="736"/>
        <end position="755"/>
    </location>
</feature>
<evidence type="ECO:0000313" key="9">
    <source>
        <dbReference type="EMBL" id="QJW92410.1"/>
    </source>
</evidence>
<dbReference type="Pfam" id="PF02687">
    <property type="entry name" value="FtsX"/>
    <property type="match status" value="2"/>
</dbReference>
<dbReference type="AlphaFoldDB" id="A0A6M5YGD8"/>
<organism evidence="9 10">
    <name type="scientific">Spirosoma taeanense</name>
    <dbReference type="NCBI Taxonomy" id="2735870"/>
    <lineage>
        <taxon>Bacteria</taxon>
        <taxon>Pseudomonadati</taxon>
        <taxon>Bacteroidota</taxon>
        <taxon>Cytophagia</taxon>
        <taxon>Cytophagales</taxon>
        <taxon>Cytophagaceae</taxon>
        <taxon>Spirosoma</taxon>
    </lineage>
</organism>
<evidence type="ECO:0000256" key="6">
    <source>
        <dbReference type="SAM" id="Phobius"/>
    </source>
</evidence>
<evidence type="ECO:0000256" key="5">
    <source>
        <dbReference type="ARBA" id="ARBA00023136"/>
    </source>
</evidence>
<keyword evidence="2" id="KW-1003">Cell membrane</keyword>
<evidence type="ECO:0000256" key="2">
    <source>
        <dbReference type="ARBA" id="ARBA00022475"/>
    </source>
</evidence>
<feature type="domain" description="MacB-like periplasmic core" evidence="8">
    <location>
        <begin position="25"/>
        <end position="239"/>
    </location>
</feature>
<reference evidence="9 10" key="1">
    <citation type="submission" date="2020-05" db="EMBL/GenBank/DDBJ databases">
        <title>Genome sequencing of Spirosoma sp. TS118.</title>
        <authorList>
            <person name="Lee J.-H."/>
            <person name="Jeong S."/>
            <person name="Zhao L."/>
            <person name="Jung J.-H."/>
            <person name="Kim M.-K."/>
            <person name="Lim S."/>
        </authorList>
    </citation>
    <scope>NUCLEOTIDE SEQUENCE [LARGE SCALE GENOMIC DNA]</scope>
    <source>
        <strain evidence="9 10">TS118</strain>
    </source>
</reference>
<evidence type="ECO:0000256" key="1">
    <source>
        <dbReference type="ARBA" id="ARBA00004651"/>
    </source>
</evidence>
<dbReference type="InterPro" id="IPR003838">
    <property type="entry name" value="ABC3_permease_C"/>
</dbReference>
<dbReference type="InterPro" id="IPR025857">
    <property type="entry name" value="MacB_PCD"/>
</dbReference>
<keyword evidence="4 6" id="KW-1133">Transmembrane helix</keyword>
<dbReference type="GO" id="GO:0022857">
    <property type="term" value="F:transmembrane transporter activity"/>
    <property type="evidence" value="ECO:0007669"/>
    <property type="project" value="TreeGrafter"/>
</dbReference>
<evidence type="ECO:0000313" key="10">
    <source>
        <dbReference type="Proteomes" id="UP000502756"/>
    </source>
</evidence>
<feature type="domain" description="ABC3 transporter permease C-terminal" evidence="7">
    <location>
        <begin position="300"/>
        <end position="416"/>
    </location>
</feature>
<accession>A0A6M5YGD8</accession>
<keyword evidence="10" id="KW-1185">Reference proteome</keyword>